<dbReference type="GO" id="GO:0003824">
    <property type="term" value="F:catalytic activity"/>
    <property type="evidence" value="ECO:0007669"/>
    <property type="project" value="InterPro"/>
</dbReference>
<feature type="domain" description="MOSC" evidence="1">
    <location>
        <begin position="16"/>
        <end position="133"/>
    </location>
</feature>
<dbReference type="PROSITE" id="PS51340">
    <property type="entry name" value="MOSC"/>
    <property type="match status" value="1"/>
</dbReference>
<dbReference type="OrthoDB" id="9786134at2"/>
<name>A0A3D8PTA8_9BACI</name>
<dbReference type="GO" id="GO:0030151">
    <property type="term" value="F:molybdenum ion binding"/>
    <property type="evidence" value="ECO:0007669"/>
    <property type="project" value="InterPro"/>
</dbReference>
<evidence type="ECO:0000259" key="1">
    <source>
        <dbReference type="PROSITE" id="PS51340"/>
    </source>
</evidence>
<dbReference type="InterPro" id="IPR011037">
    <property type="entry name" value="Pyrv_Knase-like_insert_dom_sf"/>
</dbReference>
<evidence type="ECO:0000313" key="2">
    <source>
        <dbReference type="EMBL" id="RDW18942.1"/>
    </source>
</evidence>
<dbReference type="InterPro" id="IPR052353">
    <property type="entry name" value="Benzoxazolinone_Detox_Enz"/>
</dbReference>
<dbReference type="InterPro" id="IPR005302">
    <property type="entry name" value="MoCF_Sase_C"/>
</dbReference>
<protein>
    <submittedName>
        <fullName evidence="2">MOSC domain-containing protein</fullName>
    </submittedName>
</protein>
<dbReference type="RefSeq" id="WP_115749538.1">
    <property type="nucleotide sequence ID" value="NZ_PIOD01000008.1"/>
</dbReference>
<comment type="caution">
    <text evidence="2">The sequence shown here is derived from an EMBL/GenBank/DDBJ whole genome shotgun (WGS) entry which is preliminary data.</text>
</comment>
<gene>
    <name evidence="2" type="ORF">CWR45_08995</name>
</gene>
<evidence type="ECO:0000313" key="3">
    <source>
        <dbReference type="Proteomes" id="UP000256520"/>
    </source>
</evidence>
<dbReference type="SUPFAM" id="SSF50800">
    <property type="entry name" value="PK beta-barrel domain-like"/>
    <property type="match status" value="1"/>
</dbReference>
<dbReference type="GO" id="GO:0030170">
    <property type="term" value="F:pyridoxal phosphate binding"/>
    <property type="evidence" value="ECO:0007669"/>
    <property type="project" value="InterPro"/>
</dbReference>
<organism evidence="2 3">
    <name type="scientific">Oceanobacillus chungangensis</name>
    <dbReference type="NCBI Taxonomy" id="1229152"/>
    <lineage>
        <taxon>Bacteria</taxon>
        <taxon>Bacillati</taxon>
        <taxon>Bacillota</taxon>
        <taxon>Bacilli</taxon>
        <taxon>Bacillales</taxon>
        <taxon>Bacillaceae</taxon>
        <taxon>Oceanobacillus</taxon>
    </lineage>
</organism>
<keyword evidence="3" id="KW-1185">Reference proteome</keyword>
<proteinExistence type="predicted"/>
<dbReference type="Gene3D" id="2.40.33.20">
    <property type="entry name" value="PK beta-barrel domain-like"/>
    <property type="match status" value="1"/>
</dbReference>
<dbReference type="PANTHER" id="PTHR30212:SF2">
    <property type="entry name" value="PROTEIN YIIM"/>
    <property type="match status" value="1"/>
</dbReference>
<accession>A0A3D8PTA8</accession>
<dbReference type="PANTHER" id="PTHR30212">
    <property type="entry name" value="PROTEIN YIIM"/>
    <property type="match status" value="1"/>
</dbReference>
<dbReference type="Pfam" id="PF03473">
    <property type="entry name" value="MOSC"/>
    <property type="match status" value="1"/>
</dbReference>
<dbReference type="Proteomes" id="UP000256520">
    <property type="component" value="Unassembled WGS sequence"/>
</dbReference>
<sequence>MDEPYVHKIFINEVVQDSDNEIWIGKSGFAKEESLDSDRAVLAYPIKHYTHWNDEIEGNVMEPGELGENFSVLEMDEYHVFIGDSYRIGDAIIQVSEPGSIGNLPAKIGLKTGWYYRVLKEGGVKAGSDMELIERPYPEWSITACNEVMHVFKDDLRTADDLASCSLLSNRWKRALKKRLRGF</sequence>
<reference evidence="3" key="1">
    <citation type="submission" date="2017-11" db="EMBL/GenBank/DDBJ databases">
        <authorList>
            <person name="Zhu W."/>
        </authorList>
    </citation>
    <scope>NUCLEOTIDE SEQUENCE [LARGE SCALE GENOMIC DNA]</scope>
    <source>
        <strain evidence="3">CAU 1051</strain>
    </source>
</reference>
<dbReference type="EMBL" id="PIOD01000008">
    <property type="protein sequence ID" value="RDW18942.1"/>
    <property type="molecule type" value="Genomic_DNA"/>
</dbReference>
<dbReference type="AlphaFoldDB" id="A0A3D8PTA8"/>